<sequence>MLPADRRELALALSTLLAALDCGQVTFKGGQEQEAYRQALAAARGLIARDAAASLLAALDARPAPVTLFAPEFTQEALADVVREFAVLDPDGFAFQGVPFSWAGMVWTEPEQLEWSGLQPLVQLALREAVLARNWRYALEEQPGRCDAQVTSATGRTSAACASTPFLAFAVAYRDALRYQRQHADTGGIDSGDQPCGPRDPN</sequence>
<comment type="caution">
    <text evidence="1">The sequence shown here is derived from an EMBL/GenBank/DDBJ whole genome shotgun (WGS) entry which is preliminary data.</text>
</comment>
<keyword evidence="2" id="KW-1185">Reference proteome</keyword>
<accession>A0A016QK59</accession>
<dbReference type="Proteomes" id="UP000020492">
    <property type="component" value="Unassembled WGS sequence"/>
</dbReference>
<protein>
    <submittedName>
        <fullName evidence="1">Uncharacterized protein</fullName>
    </submittedName>
</protein>
<organism evidence="1 2">
    <name type="scientific">Deinococcus phoenicis</name>
    <dbReference type="NCBI Taxonomy" id="1476583"/>
    <lineage>
        <taxon>Bacteria</taxon>
        <taxon>Thermotogati</taxon>
        <taxon>Deinococcota</taxon>
        <taxon>Deinococci</taxon>
        <taxon>Deinococcales</taxon>
        <taxon>Deinococcaceae</taxon>
        <taxon>Deinococcus</taxon>
    </lineage>
</organism>
<proteinExistence type="predicted"/>
<evidence type="ECO:0000313" key="2">
    <source>
        <dbReference type="Proteomes" id="UP000020492"/>
    </source>
</evidence>
<name>A0A016QK59_9DEIO</name>
<dbReference type="EMBL" id="JHAC01000093">
    <property type="protein sequence ID" value="EYB66371.1"/>
    <property type="molecule type" value="Genomic_DNA"/>
</dbReference>
<dbReference type="RefSeq" id="WP_034360915.1">
    <property type="nucleotide sequence ID" value="NZ_JHAC01000093.1"/>
</dbReference>
<reference evidence="1 2" key="1">
    <citation type="submission" date="2014-03" db="EMBL/GenBank/DDBJ databases">
        <title>Draft genome sequence of Deinococcus phoenicis 1P10ME.</title>
        <authorList>
            <person name="Stepanov V.G."/>
            <person name="Vaishampayan P."/>
            <person name="Venkateswaran K."/>
            <person name="Fox G.E."/>
        </authorList>
    </citation>
    <scope>NUCLEOTIDE SEQUENCE [LARGE SCALE GENOMIC DNA]</scope>
    <source>
        <strain evidence="1 2">1P10ME</strain>
    </source>
</reference>
<gene>
    <name evidence="1" type="ORF">DEIPH_ctg139orf0096</name>
</gene>
<dbReference type="STRING" id="1476583.DEIPH_ctg139orf0096"/>
<evidence type="ECO:0000313" key="1">
    <source>
        <dbReference type="EMBL" id="EYB66371.1"/>
    </source>
</evidence>
<dbReference type="AlphaFoldDB" id="A0A016QK59"/>
<dbReference type="PATRIC" id="fig|1476583.3.peg.3612"/>